<protein>
    <recommendedName>
        <fullName evidence="1">Anti-sigma factor NepR domain-containing protein</fullName>
    </recommendedName>
</protein>
<comment type="caution">
    <text evidence="2">The sequence shown here is derived from an EMBL/GenBank/DDBJ whole genome shotgun (WGS) entry which is preliminary data.</text>
</comment>
<reference evidence="2 3" key="1">
    <citation type="submission" date="2020-09" db="EMBL/GenBank/DDBJ databases">
        <title>Roseomonas.</title>
        <authorList>
            <person name="Zhu W."/>
        </authorList>
    </citation>
    <scope>NUCLEOTIDE SEQUENCE [LARGE SCALE GENOMIC DNA]</scope>
    <source>
        <strain evidence="2 3">573</strain>
    </source>
</reference>
<keyword evidence="3" id="KW-1185">Reference proteome</keyword>
<sequence length="49" mass="5925">MKRYSRTAPVEQRALEQWTQRNLKDRYDEALKEPVPDELLALLRQFPSH</sequence>
<feature type="domain" description="Anti-sigma factor NepR" evidence="1">
    <location>
        <begin position="21"/>
        <end position="45"/>
    </location>
</feature>
<dbReference type="RefSeq" id="WP_207418946.1">
    <property type="nucleotide sequence ID" value="NZ_CP061177.1"/>
</dbReference>
<name>A0ABS3KUZ6_9PROT</name>
<evidence type="ECO:0000259" key="1">
    <source>
        <dbReference type="Pfam" id="PF18557"/>
    </source>
</evidence>
<proteinExistence type="predicted"/>
<evidence type="ECO:0000313" key="2">
    <source>
        <dbReference type="EMBL" id="MBO1080765.1"/>
    </source>
</evidence>
<accession>A0ABS3KUZ6</accession>
<gene>
    <name evidence="2" type="ORF">IAI61_17105</name>
</gene>
<dbReference type="Pfam" id="PF18557">
    <property type="entry name" value="NepR"/>
    <property type="match status" value="1"/>
</dbReference>
<dbReference type="Proteomes" id="UP001518989">
    <property type="component" value="Unassembled WGS sequence"/>
</dbReference>
<evidence type="ECO:0000313" key="3">
    <source>
        <dbReference type="Proteomes" id="UP001518989"/>
    </source>
</evidence>
<dbReference type="InterPro" id="IPR041649">
    <property type="entry name" value="NepR"/>
</dbReference>
<dbReference type="EMBL" id="JACTNG010000010">
    <property type="protein sequence ID" value="MBO1080765.1"/>
    <property type="molecule type" value="Genomic_DNA"/>
</dbReference>
<organism evidence="2 3">
    <name type="scientific">Roseomonas haemaphysalidis</name>
    <dbReference type="NCBI Taxonomy" id="2768162"/>
    <lineage>
        <taxon>Bacteria</taxon>
        <taxon>Pseudomonadati</taxon>
        <taxon>Pseudomonadota</taxon>
        <taxon>Alphaproteobacteria</taxon>
        <taxon>Acetobacterales</taxon>
        <taxon>Roseomonadaceae</taxon>
        <taxon>Roseomonas</taxon>
    </lineage>
</organism>